<protein>
    <submittedName>
        <fullName evidence="1">Uncharacterized protein</fullName>
    </submittedName>
</protein>
<reference evidence="1 2" key="1">
    <citation type="submission" date="2020-08" db="EMBL/GenBank/DDBJ databases">
        <title>Genomic Encyclopedia of Type Strains, Phase IV (KMG-IV): sequencing the most valuable type-strain genomes for metagenomic binning, comparative biology and taxonomic classification.</title>
        <authorList>
            <person name="Goeker M."/>
        </authorList>
    </citation>
    <scope>NUCLEOTIDE SEQUENCE [LARGE SCALE GENOMIC DNA]</scope>
    <source>
        <strain evidence="1 2">DSM 105434</strain>
    </source>
</reference>
<sequence>MNPAPVFTVRDSDVPGMVRASGRTNTNHALEAQVSHALKEGRRLEAAVR</sequence>
<comment type="caution">
    <text evidence="1">The sequence shown here is derived from an EMBL/GenBank/DDBJ whole genome shotgun (WGS) entry which is preliminary data.</text>
</comment>
<dbReference type="EMBL" id="JACHFV010000008">
    <property type="protein sequence ID" value="MBB5295735.1"/>
    <property type="molecule type" value="Genomic_DNA"/>
</dbReference>
<dbReference type="Proteomes" id="UP000536909">
    <property type="component" value="Unassembled WGS sequence"/>
</dbReference>
<gene>
    <name evidence="1" type="ORF">HNQ10_002574</name>
</gene>
<proteinExistence type="predicted"/>
<evidence type="ECO:0000313" key="1">
    <source>
        <dbReference type="EMBL" id="MBB5295735.1"/>
    </source>
</evidence>
<organism evidence="1 2">
    <name type="scientific">Deinococcus metallilatus</name>
    <dbReference type="NCBI Taxonomy" id="1211322"/>
    <lineage>
        <taxon>Bacteria</taxon>
        <taxon>Thermotogati</taxon>
        <taxon>Deinococcota</taxon>
        <taxon>Deinococci</taxon>
        <taxon>Deinococcales</taxon>
        <taxon>Deinococcaceae</taxon>
        <taxon>Deinococcus</taxon>
    </lineage>
</organism>
<name>A0ABR6MWH8_9DEIO</name>
<evidence type="ECO:0000313" key="2">
    <source>
        <dbReference type="Proteomes" id="UP000536909"/>
    </source>
</evidence>
<keyword evidence="2" id="KW-1185">Reference proteome</keyword>
<accession>A0ABR6MWH8</accession>